<keyword evidence="2" id="KW-1185">Reference proteome</keyword>
<proteinExistence type="predicted"/>
<name>A0A2J7Q7L2_9NEOP</name>
<organism evidence="1 2">
    <name type="scientific">Cryptotermes secundus</name>
    <dbReference type="NCBI Taxonomy" id="105785"/>
    <lineage>
        <taxon>Eukaryota</taxon>
        <taxon>Metazoa</taxon>
        <taxon>Ecdysozoa</taxon>
        <taxon>Arthropoda</taxon>
        <taxon>Hexapoda</taxon>
        <taxon>Insecta</taxon>
        <taxon>Pterygota</taxon>
        <taxon>Neoptera</taxon>
        <taxon>Polyneoptera</taxon>
        <taxon>Dictyoptera</taxon>
        <taxon>Blattodea</taxon>
        <taxon>Blattoidea</taxon>
        <taxon>Termitoidae</taxon>
        <taxon>Kalotermitidae</taxon>
        <taxon>Cryptotermitinae</taxon>
        <taxon>Cryptotermes</taxon>
    </lineage>
</organism>
<evidence type="ECO:0008006" key="3">
    <source>
        <dbReference type="Google" id="ProtNLM"/>
    </source>
</evidence>
<evidence type="ECO:0000313" key="1">
    <source>
        <dbReference type="EMBL" id="PNF24572.1"/>
    </source>
</evidence>
<dbReference type="EMBL" id="NEVH01017442">
    <property type="protein sequence ID" value="PNF24572.1"/>
    <property type="molecule type" value="Genomic_DNA"/>
</dbReference>
<reference evidence="1 2" key="1">
    <citation type="submission" date="2017-12" db="EMBL/GenBank/DDBJ databases">
        <title>Hemimetabolous genomes reveal molecular basis of termite eusociality.</title>
        <authorList>
            <person name="Harrison M.C."/>
            <person name="Jongepier E."/>
            <person name="Robertson H.M."/>
            <person name="Arning N."/>
            <person name="Bitard-Feildel T."/>
            <person name="Chao H."/>
            <person name="Childers C.P."/>
            <person name="Dinh H."/>
            <person name="Doddapaneni H."/>
            <person name="Dugan S."/>
            <person name="Gowin J."/>
            <person name="Greiner C."/>
            <person name="Han Y."/>
            <person name="Hu H."/>
            <person name="Hughes D.S.T."/>
            <person name="Huylmans A.-K."/>
            <person name="Kemena C."/>
            <person name="Kremer L.P.M."/>
            <person name="Lee S.L."/>
            <person name="Lopez-Ezquerra A."/>
            <person name="Mallet L."/>
            <person name="Monroy-Kuhn J.M."/>
            <person name="Moser A."/>
            <person name="Murali S.C."/>
            <person name="Muzny D.M."/>
            <person name="Otani S."/>
            <person name="Piulachs M.-D."/>
            <person name="Poelchau M."/>
            <person name="Qu J."/>
            <person name="Schaub F."/>
            <person name="Wada-Katsumata A."/>
            <person name="Worley K.C."/>
            <person name="Xie Q."/>
            <person name="Ylla G."/>
            <person name="Poulsen M."/>
            <person name="Gibbs R.A."/>
            <person name="Schal C."/>
            <person name="Richards S."/>
            <person name="Belles X."/>
            <person name="Korb J."/>
            <person name="Bornberg-Bauer E."/>
        </authorList>
    </citation>
    <scope>NUCLEOTIDE SEQUENCE [LARGE SCALE GENOMIC DNA]</scope>
    <source>
        <tissue evidence="1">Whole body</tissue>
    </source>
</reference>
<comment type="caution">
    <text evidence="1">The sequence shown here is derived from an EMBL/GenBank/DDBJ whole genome shotgun (WGS) entry which is preliminary data.</text>
</comment>
<dbReference type="InParanoid" id="A0A2J7Q7L2"/>
<sequence>MINFDESPVFGRSRDSSVCIATGYRLDDPDSILGSERVADKFDRADFFKKDTVFRKSILAQERLAVTLRLLVTGDSYVSLQYLFKISKQTISTIVPEVCGALVEALKDFIKASEYLLLTTK</sequence>
<dbReference type="STRING" id="105785.A0A2J7Q7L2"/>
<dbReference type="AlphaFoldDB" id="A0A2J7Q7L2"/>
<accession>A0A2J7Q7L2</accession>
<evidence type="ECO:0000313" key="2">
    <source>
        <dbReference type="Proteomes" id="UP000235965"/>
    </source>
</evidence>
<gene>
    <name evidence="1" type="ORF">B7P43_G05395</name>
</gene>
<dbReference type="Proteomes" id="UP000235965">
    <property type="component" value="Unassembled WGS sequence"/>
</dbReference>
<protein>
    <recommendedName>
        <fullName evidence="3">Transposase Helix-turn-helix domain-containing protein</fullName>
    </recommendedName>
</protein>